<dbReference type="STRING" id="97359.A0A550CZW8"/>
<feature type="compositionally biased region" description="Basic and acidic residues" evidence="2">
    <location>
        <begin position="307"/>
        <end position="317"/>
    </location>
</feature>
<comment type="caution">
    <text evidence="4">The sequence shown here is derived from an EMBL/GenBank/DDBJ whole genome shotgun (WGS) entry which is preliminary data.</text>
</comment>
<evidence type="ECO:0000256" key="1">
    <source>
        <dbReference type="PROSITE-ProRule" id="PRU00042"/>
    </source>
</evidence>
<feature type="region of interest" description="Disordered" evidence="2">
    <location>
        <begin position="299"/>
        <end position="322"/>
    </location>
</feature>
<evidence type="ECO:0000313" key="5">
    <source>
        <dbReference type="Proteomes" id="UP000320762"/>
    </source>
</evidence>
<feature type="domain" description="C2H2-type" evidence="3">
    <location>
        <begin position="519"/>
        <end position="548"/>
    </location>
</feature>
<dbReference type="OrthoDB" id="1405595at2759"/>
<protein>
    <recommendedName>
        <fullName evidence="3">C2H2-type domain-containing protein</fullName>
    </recommendedName>
</protein>
<accession>A0A550CZW8</accession>
<dbReference type="AlphaFoldDB" id="A0A550CZW8"/>
<evidence type="ECO:0000256" key="2">
    <source>
        <dbReference type="SAM" id="MobiDB-lite"/>
    </source>
</evidence>
<name>A0A550CZW8_9AGAR</name>
<feature type="compositionally biased region" description="Polar residues" evidence="2">
    <location>
        <begin position="192"/>
        <end position="213"/>
    </location>
</feature>
<gene>
    <name evidence="4" type="ORF">BD626DRAFT_533633</name>
</gene>
<feature type="compositionally biased region" description="Low complexity" evidence="2">
    <location>
        <begin position="384"/>
        <end position="393"/>
    </location>
</feature>
<feature type="region of interest" description="Disordered" evidence="2">
    <location>
        <begin position="189"/>
        <end position="235"/>
    </location>
</feature>
<reference evidence="4 5" key="1">
    <citation type="journal article" date="2019" name="New Phytol.">
        <title>Comparative genomics reveals unique wood-decay strategies and fruiting body development in the Schizophyllaceae.</title>
        <authorList>
            <person name="Almasi E."/>
            <person name="Sahu N."/>
            <person name="Krizsan K."/>
            <person name="Balint B."/>
            <person name="Kovacs G.M."/>
            <person name="Kiss B."/>
            <person name="Cseklye J."/>
            <person name="Drula E."/>
            <person name="Henrissat B."/>
            <person name="Nagy I."/>
            <person name="Chovatia M."/>
            <person name="Adam C."/>
            <person name="LaButti K."/>
            <person name="Lipzen A."/>
            <person name="Riley R."/>
            <person name="Grigoriev I.V."/>
            <person name="Nagy L.G."/>
        </authorList>
    </citation>
    <scope>NUCLEOTIDE SEQUENCE [LARGE SCALE GENOMIC DNA]</scope>
    <source>
        <strain evidence="4 5">NL-1724</strain>
    </source>
</reference>
<dbReference type="PROSITE" id="PS00028">
    <property type="entry name" value="ZINC_FINGER_C2H2_1"/>
    <property type="match status" value="1"/>
</dbReference>
<sequence length="575" mass="63448">MGPIFGTSKESIPYLHNGEVTTLYVDHVDIVKAQVLVSRIRKPDSVPARPVLFRGKQLLEVINNFYPTSAAEITALRLQLLTDRVKLALKRGQLYTAEARLFQLVFQALPPSVFDQLSKNKYSATDMFAPYMNVADHGAWGVEDMRHVIQNPTYNIVDLQDQIPKDAGTTFYPCRSAAAETATGLPQIRAASPTSSVSSADTFTNIPMTTPRSAFSEIPPIPSIPKGKKRAAPDAFDADDNERLRKRARDFECETAQDGSELPGGHRRTYVEFLPDTMPAEEGTYKWTTTGELHPRPVRYRMKKPHTKEPEVHKGDDSNFPESYDFDSATFSTVIDVAMWGSTKGKKRGAPDDEEEEDKQERLRKRARGAEEWLHEDEEGEGGPSAASSSGSARVRPATPANRRNAKPAHRVRFSSSPTTIPSPDAIPGLDPTPATAAVPAEPLLGSDLDLPPAIQRRIRAPGMRGHVNLGTDNSPHYGACSICNEKTYGAADISRHILKHFRWASDGCKPGGSNGGLFHCAQCGRGFSGVERLRSHFKKFGHTGDVKPVCRKEMLVQTPGWGWMHVNFEIHADD</sequence>
<feature type="region of interest" description="Disordered" evidence="2">
    <location>
        <begin position="343"/>
        <end position="426"/>
    </location>
</feature>
<keyword evidence="1" id="KW-0863">Zinc-finger</keyword>
<dbReference type="SMART" id="SM00355">
    <property type="entry name" value="ZnF_C2H2"/>
    <property type="match status" value="2"/>
</dbReference>
<keyword evidence="1" id="KW-0479">Metal-binding</keyword>
<dbReference type="InterPro" id="IPR013087">
    <property type="entry name" value="Znf_C2H2_type"/>
</dbReference>
<dbReference type="EMBL" id="VDMD01000001">
    <property type="protein sequence ID" value="TRM70329.1"/>
    <property type="molecule type" value="Genomic_DNA"/>
</dbReference>
<evidence type="ECO:0000313" key="4">
    <source>
        <dbReference type="EMBL" id="TRM70329.1"/>
    </source>
</evidence>
<feature type="compositionally biased region" description="Basic residues" evidence="2">
    <location>
        <begin position="404"/>
        <end position="413"/>
    </location>
</feature>
<dbReference type="Proteomes" id="UP000320762">
    <property type="component" value="Unassembled WGS sequence"/>
</dbReference>
<proteinExistence type="predicted"/>
<keyword evidence="5" id="KW-1185">Reference proteome</keyword>
<dbReference type="PROSITE" id="PS50157">
    <property type="entry name" value="ZINC_FINGER_C2H2_2"/>
    <property type="match status" value="1"/>
</dbReference>
<keyword evidence="1" id="KW-0862">Zinc</keyword>
<organism evidence="4 5">
    <name type="scientific">Schizophyllum amplum</name>
    <dbReference type="NCBI Taxonomy" id="97359"/>
    <lineage>
        <taxon>Eukaryota</taxon>
        <taxon>Fungi</taxon>
        <taxon>Dikarya</taxon>
        <taxon>Basidiomycota</taxon>
        <taxon>Agaricomycotina</taxon>
        <taxon>Agaricomycetes</taxon>
        <taxon>Agaricomycetidae</taxon>
        <taxon>Agaricales</taxon>
        <taxon>Schizophyllaceae</taxon>
        <taxon>Schizophyllum</taxon>
    </lineage>
</organism>
<evidence type="ECO:0000259" key="3">
    <source>
        <dbReference type="PROSITE" id="PS50157"/>
    </source>
</evidence>
<dbReference type="GO" id="GO:0008270">
    <property type="term" value="F:zinc ion binding"/>
    <property type="evidence" value="ECO:0007669"/>
    <property type="project" value="UniProtKB-KW"/>
</dbReference>